<dbReference type="SUPFAM" id="SSF50978">
    <property type="entry name" value="WD40 repeat-like"/>
    <property type="match status" value="1"/>
</dbReference>
<dbReference type="eggNOG" id="KOG1786">
    <property type="taxonomic scope" value="Eukaryota"/>
</dbReference>
<dbReference type="RefSeq" id="XP_007510305.1">
    <property type="nucleotide sequence ID" value="XM_007510243.1"/>
</dbReference>
<evidence type="ECO:0000313" key="4">
    <source>
        <dbReference type="EMBL" id="CCO18650.1"/>
    </source>
</evidence>
<dbReference type="PROSITE" id="PS51783">
    <property type="entry name" value="PH_BEACH"/>
    <property type="match status" value="1"/>
</dbReference>
<dbReference type="InterPro" id="IPR015943">
    <property type="entry name" value="WD40/YVTN_repeat-like_dom_sf"/>
</dbReference>
<evidence type="ECO:0008006" key="6">
    <source>
        <dbReference type="Google" id="ProtNLM"/>
    </source>
</evidence>
<dbReference type="EMBL" id="FO082268">
    <property type="protein sequence ID" value="CCO18650.1"/>
    <property type="molecule type" value="Genomic_DNA"/>
</dbReference>
<dbReference type="Gene3D" id="2.130.10.10">
    <property type="entry name" value="YVTN repeat-like/Quinoprotein amine dehydrogenase"/>
    <property type="match status" value="2"/>
</dbReference>
<sequence>MTSSSSFSFLFLEDHEDVVAVVQNCSLLCVSLPNAYERKTRGTVWMTTHALCFEPKNDSDKDEDKEPGSRTMRTRTSALAQVFGESPGGTKRSERVEGKEAKIVKIKYEDAIGPSIDTSRVERNAVDISTAKAVLICGNERREIVRDETIVWRITMEEEEDGEESIEQRLRTPANKLLNISKQKNRQTKCEQLAFLSRQREGNLRFDEKNLRVKGETSRFDAPAAKISPLVRRAGRVRVTDAHLYFQPLIVRDSKAKKNIANWVALKDVVAVARRRYASRPVAVEVFYEVSDDDDVSNKSKSTMMRGSSVLFAFRSESAREAVIEALLKNKIDESESETTTLSRFLDPTNVEAISKVTNAWKIGDVSNFEYLMYLNALSGRSFHDVAQYFVFPWILKEYGGENDSNNGFNSDKHSSNRANIDVSDASVYRDLSKPIGALNPERLKYFQERMKHMEDMQKRNQHSQKPFLYGTHYSAPGYVLFYLLRCAPKHNLKLQNGSFDKPDRLFKSISETWSSCLNNNADLKELIPEFYIPECSRKFLRNNLKLNLGHRASAPHSKIDDVVLPQWAKNDPVRFTSINRKALESETTSVHLHEWIDLIFGVFQNDCKNKMNSFHPLTYEGEINVDDAASIDEQMSLETQINEFGQTPKRIFGDVHAKRRREAWRRWKDDGAVGAKRKTNRKSQSMISQLEYENLGTTTEDNDDDDDNDDEDEMVTPIPMDIRASVIDTIRLVSRRADDYLFVGDDDEEDAATNGIEALKLNDSPSRRAASPSNNMLERSFSDAHGIDTSLDKQIESVVLGNFRAPKPSDGDGADGSHVVKKWSRRTHNGAVTALECFADSNVAYSTGSDGFVRIIDMKNGHTIRAVPASSSTITNLAVLRQSVVASDARRLPIALYSTSNGNLFAYNGEYGSVDRVSSTNLTPITAIKVPSMSTEQGRAVTSHANGAIALRDIEKRVEVSVFGTNEFSGDGANDVLVDPQCHIIVSAHDSGVVKAFDTRSSALKSVWKQSVASRRNIAARSIAFAPLGDGLGDALGFIVAVDDSGQCCALETRMRGRIVAAADTTTTSSFANALVSANTSLRVNVDGEKNIVLSGFAQNVFRVGKEAGVLRDENDFRDLELRDDHDDDEKKKHNSPSERIFTAACFKTGSDRDVFVGAANGEVSAYAHRSSHIE</sequence>
<dbReference type="PANTHER" id="PTHR13743">
    <property type="entry name" value="BEIGE/BEACH-RELATED"/>
    <property type="match status" value="1"/>
</dbReference>
<dbReference type="PANTHER" id="PTHR13743:SF123">
    <property type="entry name" value="PROTEIN FAN"/>
    <property type="match status" value="1"/>
</dbReference>
<dbReference type="InterPro" id="IPR050865">
    <property type="entry name" value="BEACH_Domain"/>
</dbReference>
<feature type="region of interest" description="Disordered" evidence="1">
    <location>
        <begin position="674"/>
        <end position="716"/>
    </location>
</feature>
<dbReference type="InterPro" id="IPR023362">
    <property type="entry name" value="PH-BEACH_dom"/>
</dbReference>
<dbReference type="InterPro" id="IPR000409">
    <property type="entry name" value="BEACH_dom"/>
</dbReference>
<name>K8F1G4_9CHLO</name>
<dbReference type="AlphaFoldDB" id="K8F1G4"/>
<gene>
    <name evidence="4" type="ordered locus">Bathy11g02290</name>
</gene>
<evidence type="ECO:0000256" key="1">
    <source>
        <dbReference type="SAM" id="MobiDB-lite"/>
    </source>
</evidence>
<dbReference type="PROSITE" id="PS50197">
    <property type="entry name" value="BEACH"/>
    <property type="match status" value="1"/>
</dbReference>
<feature type="domain" description="BEACH-type PH" evidence="3">
    <location>
        <begin position="213"/>
        <end position="328"/>
    </location>
</feature>
<dbReference type="GeneID" id="19012909"/>
<feature type="compositionally biased region" description="Acidic residues" evidence="1">
    <location>
        <begin position="701"/>
        <end position="715"/>
    </location>
</feature>
<dbReference type="Pfam" id="PF02138">
    <property type="entry name" value="Beach"/>
    <property type="match status" value="1"/>
</dbReference>
<dbReference type="SUPFAM" id="SSF81837">
    <property type="entry name" value="BEACH domain"/>
    <property type="match status" value="1"/>
</dbReference>
<dbReference type="InterPro" id="IPR036372">
    <property type="entry name" value="BEACH_dom_sf"/>
</dbReference>
<feature type="region of interest" description="Disordered" evidence="1">
    <location>
        <begin position="55"/>
        <end position="75"/>
    </location>
</feature>
<dbReference type="OrthoDB" id="26681at2759"/>
<keyword evidence="5" id="KW-1185">Reference proteome</keyword>
<dbReference type="InterPro" id="IPR001680">
    <property type="entry name" value="WD40_rpt"/>
</dbReference>
<dbReference type="SMART" id="SM01026">
    <property type="entry name" value="Beach"/>
    <property type="match status" value="1"/>
</dbReference>
<dbReference type="InterPro" id="IPR036322">
    <property type="entry name" value="WD40_repeat_dom_sf"/>
</dbReference>
<dbReference type="Gene3D" id="1.10.1540.10">
    <property type="entry name" value="BEACH domain"/>
    <property type="match status" value="1"/>
</dbReference>
<reference evidence="4 5" key="1">
    <citation type="submission" date="2011-10" db="EMBL/GenBank/DDBJ databases">
        <authorList>
            <person name="Genoscope - CEA"/>
        </authorList>
    </citation>
    <scope>NUCLEOTIDE SEQUENCE [LARGE SCALE GENOMIC DNA]</scope>
    <source>
        <strain evidence="4 5">RCC 1105</strain>
    </source>
</reference>
<dbReference type="CDD" id="cd06071">
    <property type="entry name" value="Beach"/>
    <property type="match status" value="1"/>
</dbReference>
<feature type="compositionally biased region" description="Basic and acidic residues" evidence="1">
    <location>
        <begin position="55"/>
        <end position="68"/>
    </location>
</feature>
<accession>K8F1G4</accession>
<dbReference type="KEGG" id="bpg:Bathy11g02290"/>
<feature type="domain" description="BEACH" evidence="2">
    <location>
        <begin position="346"/>
        <end position="660"/>
    </location>
</feature>
<organism evidence="4 5">
    <name type="scientific">Bathycoccus prasinos</name>
    <dbReference type="NCBI Taxonomy" id="41875"/>
    <lineage>
        <taxon>Eukaryota</taxon>
        <taxon>Viridiplantae</taxon>
        <taxon>Chlorophyta</taxon>
        <taxon>Mamiellophyceae</taxon>
        <taxon>Mamiellales</taxon>
        <taxon>Bathycoccaceae</taxon>
        <taxon>Bathycoccus</taxon>
    </lineage>
</organism>
<evidence type="ECO:0000259" key="3">
    <source>
        <dbReference type="PROSITE" id="PS51783"/>
    </source>
</evidence>
<dbReference type="SUPFAM" id="SSF50729">
    <property type="entry name" value="PH domain-like"/>
    <property type="match status" value="1"/>
</dbReference>
<dbReference type="Proteomes" id="UP000198341">
    <property type="component" value="Chromosome 11"/>
</dbReference>
<protein>
    <recommendedName>
        <fullName evidence="6">BEACH domain-containing protein</fullName>
    </recommendedName>
</protein>
<evidence type="ECO:0000259" key="2">
    <source>
        <dbReference type="PROSITE" id="PS50197"/>
    </source>
</evidence>
<dbReference type="SMART" id="SM00320">
    <property type="entry name" value="WD40"/>
    <property type="match status" value="2"/>
</dbReference>
<proteinExistence type="predicted"/>
<evidence type="ECO:0000313" key="5">
    <source>
        <dbReference type="Proteomes" id="UP000198341"/>
    </source>
</evidence>